<feature type="region of interest" description="Disordered" evidence="1">
    <location>
        <begin position="1"/>
        <end position="21"/>
    </location>
</feature>
<dbReference type="PANTHER" id="PTHR33608">
    <property type="entry name" value="BLL2464 PROTEIN"/>
    <property type="match status" value="1"/>
</dbReference>
<reference evidence="3 4" key="1">
    <citation type="journal article" date="2012" name="J. Bacteriol.">
        <title>Genome Sequence of n-Alkane-Degrading Hydrocarboniphaga effusa Strain AP103T (ATCC BAA-332T).</title>
        <authorList>
            <person name="Chang H.K."/>
            <person name="Zylstra G.J."/>
            <person name="Chae J.C."/>
        </authorList>
    </citation>
    <scope>NUCLEOTIDE SEQUENCE [LARGE SCALE GENOMIC DNA]</scope>
    <source>
        <strain evidence="3 4">AP103</strain>
    </source>
</reference>
<name>I8HYY9_9GAMM</name>
<feature type="domain" description="DUF58" evidence="2">
    <location>
        <begin position="64"/>
        <end position="268"/>
    </location>
</feature>
<proteinExistence type="predicted"/>
<comment type="caution">
    <text evidence="3">The sequence shown here is derived from an EMBL/GenBank/DDBJ whole genome shotgun (WGS) entry which is preliminary data.</text>
</comment>
<evidence type="ECO:0000313" key="4">
    <source>
        <dbReference type="Proteomes" id="UP000003704"/>
    </source>
</evidence>
<evidence type="ECO:0000259" key="2">
    <source>
        <dbReference type="Pfam" id="PF01882"/>
    </source>
</evidence>
<dbReference type="PANTHER" id="PTHR33608:SF6">
    <property type="entry name" value="BLL2464 PROTEIN"/>
    <property type="match status" value="1"/>
</dbReference>
<dbReference type="EMBL" id="AKGD01000003">
    <property type="protein sequence ID" value="EIT68741.1"/>
    <property type="molecule type" value="Genomic_DNA"/>
</dbReference>
<protein>
    <recommendedName>
        <fullName evidence="2">DUF58 domain-containing protein</fullName>
    </recommendedName>
</protein>
<dbReference type="Proteomes" id="UP000003704">
    <property type="component" value="Unassembled WGS sequence"/>
</dbReference>
<gene>
    <name evidence="3" type="ORF">WQQ_39360</name>
</gene>
<dbReference type="Pfam" id="PF01882">
    <property type="entry name" value="DUF58"/>
    <property type="match status" value="1"/>
</dbReference>
<evidence type="ECO:0000313" key="3">
    <source>
        <dbReference type="EMBL" id="EIT68741.1"/>
    </source>
</evidence>
<organism evidence="3 4">
    <name type="scientific">Hydrocarboniphaga effusa AP103</name>
    <dbReference type="NCBI Taxonomy" id="1172194"/>
    <lineage>
        <taxon>Bacteria</taxon>
        <taxon>Pseudomonadati</taxon>
        <taxon>Pseudomonadota</taxon>
        <taxon>Gammaproteobacteria</taxon>
        <taxon>Nevskiales</taxon>
        <taxon>Nevskiaceae</taxon>
        <taxon>Hydrocarboniphaga</taxon>
    </lineage>
</organism>
<feature type="compositionally biased region" description="Low complexity" evidence="1">
    <location>
        <begin position="8"/>
        <end position="21"/>
    </location>
</feature>
<dbReference type="InterPro" id="IPR002881">
    <property type="entry name" value="DUF58"/>
</dbReference>
<sequence length="316" mass="35892">MISSVIGSVPHSTASATAPASLPSASPAVLRRLEWRVRHAVNTSLTGDYRSSFRGRGMEFDQVVKYQWGDDLRDIDWNVTARLGEPYRKKFVEERELALIFLFEDSPALQFGSAGRTRRDTLLEMAALLMLVGSINRDRVGLLYSSPVTSWYQKPLPGHKGVMRTASRLLSQEPPPLDGPSECKLPWQFLRTIAPKGSILLWFGPFTATDEQPTGWKGLQQRYQTVGVRADDPWDRKLPERANFTAYDPLQGRLVSINTSSPAEQAAHARWRDRRDAYFDDLFPQLDDRLQVNNSDDSLDTLVRYFHRHSHHGIRA</sequence>
<dbReference type="PATRIC" id="fig|1172194.4.peg.3819"/>
<dbReference type="STRING" id="1172194.WQQ_39360"/>
<keyword evidence="4" id="KW-1185">Reference proteome</keyword>
<evidence type="ECO:0000256" key="1">
    <source>
        <dbReference type="SAM" id="MobiDB-lite"/>
    </source>
</evidence>
<dbReference type="AlphaFoldDB" id="I8HYY9"/>
<accession>I8HYY9</accession>